<name>A0A8S5RCI4_9VIRU</name>
<evidence type="ECO:0000313" key="2">
    <source>
        <dbReference type="EMBL" id="DAE28801.1"/>
    </source>
</evidence>
<dbReference type="InterPro" id="IPR010540">
    <property type="entry name" value="CmpB_TMEM229"/>
</dbReference>
<proteinExistence type="predicted"/>
<feature type="transmembrane region" description="Helical" evidence="1">
    <location>
        <begin position="12"/>
        <end position="31"/>
    </location>
</feature>
<feature type="transmembrane region" description="Helical" evidence="1">
    <location>
        <begin position="87"/>
        <end position="113"/>
    </location>
</feature>
<feature type="transmembrane region" description="Helical" evidence="1">
    <location>
        <begin position="43"/>
        <end position="67"/>
    </location>
</feature>
<evidence type="ECO:0000256" key="1">
    <source>
        <dbReference type="SAM" id="Phobius"/>
    </source>
</evidence>
<keyword evidence="1" id="KW-1133">Transmembrane helix</keyword>
<dbReference type="Pfam" id="PF06541">
    <property type="entry name" value="ABC_trans_CmpB"/>
    <property type="match status" value="1"/>
</dbReference>
<sequence length="137" mass="15908">MYYGVEILYRGYSHWAMVVLTGIIAVLIGGLNDTFSYEMPLDLQILVGTYFATVFEGVAGIILNVFLGLDIWDYSNLWGTFFFGQCNVFFCVAWAILSIVCIVLQDCLVYYVLRTDNERPHYHLLNRKILFWLPKRK</sequence>
<keyword evidence="1" id="KW-0472">Membrane</keyword>
<dbReference type="EMBL" id="BK059091">
    <property type="protein sequence ID" value="DAE28801.1"/>
    <property type="molecule type" value="Genomic_DNA"/>
</dbReference>
<protein>
    <submittedName>
        <fullName evidence="2">Putative ABC-transporter type IV</fullName>
    </submittedName>
</protein>
<accession>A0A8S5RCI4</accession>
<reference evidence="2" key="1">
    <citation type="journal article" date="2021" name="Proc. Natl. Acad. Sci. U.S.A.">
        <title>A Catalog of Tens of Thousands of Viruses from Human Metagenomes Reveals Hidden Associations with Chronic Diseases.</title>
        <authorList>
            <person name="Tisza M.J."/>
            <person name="Buck C.B."/>
        </authorList>
    </citation>
    <scope>NUCLEOTIDE SEQUENCE</scope>
    <source>
        <strain evidence="2">CtmTa7</strain>
    </source>
</reference>
<organism evidence="2">
    <name type="scientific">virus sp. ctmTa7</name>
    <dbReference type="NCBI Taxonomy" id="2828255"/>
    <lineage>
        <taxon>Viruses</taxon>
    </lineage>
</organism>
<keyword evidence="1" id="KW-0812">Transmembrane</keyword>